<accession>A0ABP0B0A0</accession>
<dbReference type="EMBL" id="CAWUHB010000006">
    <property type="protein sequence ID" value="CAK7212983.1"/>
    <property type="molecule type" value="Genomic_DNA"/>
</dbReference>
<evidence type="ECO:0000313" key="2">
    <source>
        <dbReference type="EMBL" id="CAK7212983.1"/>
    </source>
</evidence>
<protein>
    <submittedName>
        <fullName evidence="2">Uncharacterized protein</fullName>
    </submittedName>
</protein>
<evidence type="ECO:0000256" key="1">
    <source>
        <dbReference type="SAM" id="MobiDB-lite"/>
    </source>
</evidence>
<reference evidence="2 3" key="1">
    <citation type="submission" date="2024-01" db="EMBL/GenBank/DDBJ databases">
        <authorList>
            <person name="Allen C."/>
            <person name="Tagirdzhanova G."/>
        </authorList>
    </citation>
    <scope>NUCLEOTIDE SEQUENCE [LARGE SCALE GENOMIC DNA]</scope>
</reference>
<dbReference type="Proteomes" id="UP001642405">
    <property type="component" value="Unassembled WGS sequence"/>
</dbReference>
<sequence>MTSNIIDGSSHRKPDLFPVLSAAPNGYSSLSAMEKSLSTADMLEAVTGLRGPESATDITEQAATRRRIVAHSHVWPGPFVASVLCPAGEGPIDLAGVGKQAEDVLKIGLNRGPFSVRDYANNAEHLRTCTSNIINFVCTFQQVPYDLVRKFEIGDGGPIRHWHLLLEARVTFLYWQSPSTRGGKEAEFLSSLAMFRRALRLALHNAESSMLNGVAHANQIAERTRCHRSQLPATAVSYIPVVIAVPLAAVPAPIFLQAAAVAKPAPRLAAAESSKVPESSRPLFPSNPGTGASSGSSSRLVAAPISLASSPPQKDHKNNSFPGLNLTMARITYKLEELQEIKKQMQKKPIESMKPEGTANWKRVGNWRNVEKRNDSCLLSAQPQTGSKGKKICNPWKNLNWRVGM</sequence>
<name>A0ABP0B0A0_9PEZI</name>
<proteinExistence type="predicted"/>
<keyword evidence="3" id="KW-1185">Reference proteome</keyword>
<feature type="region of interest" description="Disordered" evidence="1">
    <location>
        <begin position="272"/>
        <end position="298"/>
    </location>
</feature>
<comment type="caution">
    <text evidence="2">The sequence shown here is derived from an EMBL/GenBank/DDBJ whole genome shotgun (WGS) entry which is preliminary data.</text>
</comment>
<gene>
    <name evidence="2" type="ORF">SCUCBS95973_001645</name>
</gene>
<organism evidence="2 3">
    <name type="scientific">Sporothrix curviconia</name>
    <dbReference type="NCBI Taxonomy" id="1260050"/>
    <lineage>
        <taxon>Eukaryota</taxon>
        <taxon>Fungi</taxon>
        <taxon>Dikarya</taxon>
        <taxon>Ascomycota</taxon>
        <taxon>Pezizomycotina</taxon>
        <taxon>Sordariomycetes</taxon>
        <taxon>Sordariomycetidae</taxon>
        <taxon>Ophiostomatales</taxon>
        <taxon>Ophiostomataceae</taxon>
        <taxon>Sporothrix</taxon>
    </lineage>
</organism>
<feature type="compositionally biased region" description="Polar residues" evidence="1">
    <location>
        <begin position="287"/>
        <end position="298"/>
    </location>
</feature>
<evidence type="ECO:0000313" key="3">
    <source>
        <dbReference type="Proteomes" id="UP001642405"/>
    </source>
</evidence>